<gene>
    <name evidence="2" type="ORF">DP114_09285</name>
</gene>
<dbReference type="KEGG" id="bsen:DP114_09285"/>
<sequence>MKRLLTAFFVIMSTSVVAHPALANEENVSPAVTNNGQAAALVTQPATINSGTVTVTDQTNNLRKVSDSIGVVRESLCKKINPLELIKSPGNTFKQCLEETNKQADQINQTSQPAEQFEYFKVPKLESGVNVTVTKF</sequence>
<keyword evidence="1" id="KW-0732">Signal</keyword>
<feature type="signal peptide" evidence="1">
    <location>
        <begin position="1"/>
        <end position="18"/>
    </location>
</feature>
<proteinExistence type="predicted"/>
<dbReference type="EMBL" id="CP030118">
    <property type="protein sequence ID" value="QDL08071.1"/>
    <property type="molecule type" value="Genomic_DNA"/>
</dbReference>
<protein>
    <submittedName>
        <fullName evidence="2">Uncharacterized protein</fullName>
    </submittedName>
</protein>
<feature type="chain" id="PRO_5032391687" evidence="1">
    <location>
        <begin position="19"/>
        <end position="136"/>
    </location>
</feature>
<organism evidence="2 3">
    <name type="scientific">Brasilonema sennae CENA114</name>
    <dbReference type="NCBI Taxonomy" id="415709"/>
    <lineage>
        <taxon>Bacteria</taxon>
        <taxon>Bacillati</taxon>
        <taxon>Cyanobacteriota</taxon>
        <taxon>Cyanophyceae</taxon>
        <taxon>Nostocales</taxon>
        <taxon>Scytonemataceae</taxon>
        <taxon>Brasilonema</taxon>
        <taxon>Bromeliae group (in: Brasilonema)</taxon>
    </lineage>
</organism>
<dbReference type="Proteomes" id="UP000503129">
    <property type="component" value="Chromosome"/>
</dbReference>
<evidence type="ECO:0000256" key="1">
    <source>
        <dbReference type="SAM" id="SignalP"/>
    </source>
</evidence>
<reference evidence="2 3" key="1">
    <citation type="submission" date="2018-06" db="EMBL/GenBank/DDBJ databases">
        <title>Comparative genomics of Brasilonema spp. strains.</title>
        <authorList>
            <person name="Alvarenga D.O."/>
            <person name="Fiore M.F."/>
            <person name="Varani A.M."/>
        </authorList>
    </citation>
    <scope>NUCLEOTIDE SEQUENCE [LARGE SCALE GENOMIC DNA]</scope>
    <source>
        <strain evidence="2 3">CENA114</strain>
    </source>
</reference>
<name>A0A856MEG3_9CYAN</name>
<evidence type="ECO:0000313" key="2">
    <source>
        <dbReference type="EMBL" id="QDL08071.1"/>
    </source>
</evidence>
<keyword evidence="3" id="KW-1185">Reference proteome</keyword>
<dbReference type="AlphaFoldDB" id="A0A856MEG3"/>
<evidence type="ECO:0000313" key="3">
    <source>
        <dbReference type="Proteomes" id="UP000503129"/>
    </source>
</evidence>
<accession>A0A856MEG3</accession>